<evidence type="ECO:0000313" key="2">
    <source>
        <dbReference type="EMBL" id="KPL59244.1"/>
    </source>
</evidence>
<organism evidence="2 3">
    <name type="scientific">Rossellomorea vietnamensis</name>
    <dbReference type="NCBI Taxonomy" id="218284"/>
    <lineage>
        <taxon>Bacteria</taxon>
        <taxon>Bacillati</taxon>
        <taxon>Bacillota</taxon>
        <taxon>Bacilli</taxon>
        <taxon>Bacillales</taxon>
        <taxon>Bacillaceae</taxon>
        <taxon>Rossellomorea</taxon>
    </lineage>
</organism>
<evidence type="ECO:0000256" key="1">
    <source>
        <dbReference type="SAM" id="Phobius"/>
    </source>
</evidence>
<dbReference type="RefSeq" id="WP_060672736.1">
    <property type="nucleotide sequence ID" value="NZ_LIXZ01000008.1"/>
</dbReference>
<name>A0A0P6W265_9BACI</name>
<dbReference type="Pfam" id="PF20214">
    <property type="entry name" value="DUF6574"/>
    <property type="match status" value="1"/>
</dbReference>
<sequence>MMKCTKCLNEQDFGKFCGKCGAGLMETENNHQPSAYEEVAAASETVTREPVQVNESVTKAKENVSKYWNYALQVLKKPSVALEGGDHQFINGLITIGIFVIAFSLSIYFLVNKLFKAMFGGLGSMFSEDGMGTQSLPFFHLTSSLFMFSLIFIVGSLISVFLAGKLMSQGFSLKELLAHFGGVLVPFASLNVVAILTGLMGSVQLTLILTGVSLLYSIVIMPAIVVYDRAMKYQSSVNKVYLAAGASALSMFITYLVIRTSVMEFMDEVESLLNMGF</sequence>
<feature type="transmembrane region" description="Helical" evidence="1">
    <location>
        <begin position="240"/>
        <end position="258"/>
    </location>
</feature>
<comment type="caution">
    <text evidence="2">The sequence shown here is derived from an EMBL/GenBank/DDBJ whole genome shotgun (WGS) entry which is preliminary data.</text>
</comment>
<proteinExistence type="predicted"/>
<reference evidence="2 3" key="1">
    <citation type="submission" date="2015-08" db="EMBL/GenBank/DDBJ databases">
        <title>Draft Genome Sequence of Bacillus vietnamensis UCD-SED5.</title>
        <authorList>
            <person name="Lee R.D."/>
            <person name="Jospin G."/>
            <person name="Lang J.M."/>
            <person name="Coil D.A."/>
            <person name="Eisen J.A."/>
        </authorList>
    </citation>
    <scope>NUCLEOTIDE SEQUENCE [LARGE SCALE GENOMIC DNA]</scope>
    <source>
        <strain evidence="2 3">UCD-SED5</strain>
    </source>
</reference>
<protein>
    <recommendedName>
        <fullName evidence="4">Zinc ribbon domain-containing protein</fullName>
    </recommendedName>
</protein>
<dbReference type="EMBL" id="LIXZ01000008">
    <property type="protein sequence ID" value="KPL59244.1"/>
    <property type="molecule type" value="Genomic_DNA"/>
</dbReference>
<dbReference type="AlphaFoldDB" id="A0A0P6W265"/>
<dbReference type="PATRIC" id="fig|218284.4.peg.4104"/>
<dbReference type="Proteomes" id="UP000050398">
    <property type="component" value="Unassembled WGS sequence"/>
</dbReference>
<evidence type="ECO:0008006" key="4">
    <source>
        <dbReference type="Google" id="ProtNLM"/>
    </source>
</evidence>
<keyword evidence="1" id="KW-0812">Transmembrane</keyword>
<dbReference type="OrthoDB" id="2448863at2"/>
<keyword evidence="1" id="KW-1133">Transmembrane helix</keyword>
<feature type="transmembrane region" description="Helical" evidence="1">
    <location>
        <begin position="176"/>
        <end position="199"/>
    </location>
</feature>
<gene>
    <name evidence="2" type="ORF">AM506_12005</name>
</gene>
<accession>A0A0P6W265</accession>
<feature type="transmembrane region" description="Helical" evidence="1">
    <location>
        <begin position="89"/>
        <end position="111"/>
    </location>
</feature>
<evidence type="ECO:0000313" key="3">
    <source>
        <dbReference type="Proteomes" id="UP000050398"/>
    </source>
</evidence>
<keyword evidence="1" id="KW-0472">Membrane</keyword>
<feature type="transmembrane region" description="Helical" evidence="1">
    <location>
        <begin position="145"/>
        <end position="164"/>
    </location>
</feature>
<dbReference type="InterPro" id="IPR046481">
    <property type="entry name" value="DUF6574"/>
</dbReference>
<feature type="transmembrane region" description="Helical" evidence="1">
    <location>
        <begin position="205"/>
        <end position="228"/>
    </location>
</feature>